<evidence type="ECO:0000256" key="2">
    <source>
        <dbReference type="SAM" id="Phobius"/>
    </source>
</evidence>
<dbReference type="EMBL" id="JAUQSY010000001">
    <property type="protein sequence ID" value="MDO7873285.1"/>
    <property type="molecule type" value="Genomic_DNA"/>
</dbReference>
<keyword evidence="2" id="KW-0812">Transmembrane</keyword>
<protein>
    <recommendedName>
        <fullName evidence="5">DUF4834 family protein</fullName>
    </recommendedName>
</protein>
<evidence type="ECO:0000313" key="3">
    <source>
        <dbReference type="EMBL" id="MDO7873285.1"/>
    </source>
</evidence>
<evidence type="ECO:0000256" key="1">
    <source>
        <dbReference type="SAM" id="MobiDB-lite"/>
    </source>
</evidence>
<feature type="region of interest" description="Disordered" evidence="1">
    <location>
        <begin position="39"/>
        <end position="89"/>
    </location>
</feature>
<feature type="transmembrane region" description="Helical" evidence="2">
    <location>
        <begin position="6"/>
        <end position="26"/>
    </location>
</feature>
<dbReference type="Proteomes" id="UP001176429">
    <property type="component" value="Unassembled WGS sequence"/>
</dbReference>
<comment type="caution">
    <text evidence="3">The sequence shown here is derived from an EMBL/GenBank/DDBJ whole genome shotgun (WGS) entry which is preliminary data.</text>
</comment>
<evidence type="ECO:0008006" key="5">
    <source>
        <dbReference type="Google" id="ProtNLM"/>
    </source>
</evidence>
<keyword evidence="2" id="KW-0472">Membrane</keyword>
<accession>A0ABT9B4U7</accession>
<reference evidence="3" key="1">
    <citation type="submission" date="2023-07" db="EMBL/GenBank/DDBJ databases">
        <authorList>
            <person name="Kim M.K."/>
        </authorList>
    </citation>
    <scope>NUCLEOTIDE SEQUENCE</scope>
    <source>
        <strain evidence="3">ASUV-10-1</strain>
    </source>
</reference>
<keyword evidence="4" id="KW-1185">Reference proteome</keyword>
<evidence type="ECO:0000313" key="4">
    <source>
        <dbReference type="Proteomes" id="UP001176429"/>
    </source>
</evidence>
<name>A0ABT9B4U7_9BACT</name>
<proteinExistence type="predicted"/>
<organism evidence="3 4">
    <name type="scientific">Hymenobacter aranciens</name>
    <dbReference type="NCBI Taxonomy" id="3063996"/>
    <lineage>
        <taxon>Bacteria</taxon>
        <taxon>Pseudomonadati</taxon>
        <taxon>Bacteroidota</taxon>
        <taxon>Cytophagia</taxon>
        <taxon>Cytophagales</taxon>
        <taxon>Hymenobacteraceae</taxon>
        <taxon>Hymenobacter</taxon>
    </lineage>
</organism>
<sequence length="89" mass="10036">MEYILILLIALIFIRFILPGLVKALLARFIRKQMRTHGFEVPPQAPPRSGPTPSAGQVRVDFVPPRQTINPDKPHSAQGGEYVDFEEIK</sequence>
<keyword evidence="2" id="KW-1133">Transmembrane helix</keyword>
<gene>
    <name evidence="3" type="ORF">Q5H93_00970</name>
</gene>
<dbReference type="RefSeq" id="WP_305004599.1">
    <property type="nucleotide sequence ID" value="NZ_JAUQSY010000001.1"/>
</dbReference>